<dbReference type="AlphaFoldDB" id="A0AAD4Q2A1"/>
<comment type="caution">
    <text evidence="3">The sequence shown here is derived from an EMBL/GenBank/DDBJ whole genome shotgun (WGS) entry which is preliminary data.</text>
</comment>
<keyword evidence="4" id="KW-1185">Reference proteome</keyword>
<protein>
    <submittedName>
        <fullName evidence="3">Alpha/Beta hydrolase protein</fullName>
    </submittedName>
</protein>
<gene>
    <name evidence="3" type="ORF">BGW36DRAFT_291496</name>
</gene>
<dbReference type="InterPro" id="IPR050300">
    <property type="entry name" value="GDXG_lipolytic_enzyme"/>
</dbReference>
<reference evidence="3" key="1">
    <citation type="submission" date="2021-12" db="EMBL/GenBank/DDBJ databases">
        <title>Convergent genome expansion in fungi linked to evolution of root-endophyte symbiosis.</title>
        <authorList>
            <consortium name="DOE Joint Genome Institute"/>
            <person name="Ke Y.-H."/>
            <person name="Bonito G."/>
            <person name="Liao H.-L."/>
            <person name="Looney B."/>
            <person name="Rojas-Flechas A."/>
            <person name="Nash J."/>
            <person name="Hameed K."/>
            <person name="Schadt C."/>
            <person name="Martin F."/>
            <person name="Crous P.W."/>
            <person name="Miettinen O."/>
            <person name="Magnuson J.K."/>
            <person name="Labbe J."/>
            <person name="Jacobson D."/>
            <person name="Doktycz M.J."/>
            <person name="Veneault-Fourrey C."/>
            <person name="Kuo A."/>
            <person name="Mondo S."/>
            <person name="Calhoun S."/>
            <person name="Riley R."/>
            <person name="Ohm R."/>
            <person name="LaButti K."/>
            <person name="Andreopoulos B."/>
            <person name="Pangilinan J."/>
            <person name="Nolan M."/>
            <person name="Tritt A."/>
            <person name="Clum A."/>
            <person name="Lipzen A."/>
            <person name="Daum C."/>
            <person name="Barry K."/>
            <person name="Grigoriev I.V."/>
            <person name="Vilgalys R."/>
        </authorList>
    </citation>
    <scope>NUCLEOTIDE SEQUENCE</scope>
    <source>
        <strain evidence="3">PMI_201</strain>
    </source>
</reference>
<dbReference type="Gene3D" id="3.40.50.1820">
    <property type="entry name" value="alpha/beta hydrolase"/>
    <property type="match status" value="1"/>
</dbReference>
<dbReference type="RefSeq" id="XP_046073867.1">
    <property type="nucleotide sequence ID" value="XM_046210841.1"/>
</dbReference>
<organism evidence="3 4">
    <name type="scientific">Talaromyces proteolyticus</name>
    <dbReference type="NCBI Taxonomy" id="1131652"/>
    <lineage>
        <taxon>Eukaryota</taxon>
        <taxon>Fungi</taxon>
        <taxon>Dikarya</taxon>
        <taxon>Ascomycota</taxon>
        <taxon>Pezizomycotina</taxon>
        <taxon>Eurotiomycetes</taxon>
        <taxon>Eurotiomycetidae</taxon>
        <taxon>Eurotiales</taxon>
        <taxon>Trichocomaceae</taxon>
        <taxon>Talaromyces</taxon>
        <taxon>Talaromyces sect. Bacilispori</taxon>
    </lineage>
</organism>
<dbReference type="GeneID" id="70241128"/>
<evidence type="ECO:0000313" key="3">
    <source>
        <dbReference type="EMBL" id="KAH8700161.1"/>
    </source>
</evidence>
<evidence type="ECO:0000313" key="4">
    <source>
        <dbReference type="Proteomes" id="UP001201262"/>
    </source>
</evidence>
<dbReference type="Pfam" id="PF07859">
    <property type="entry name" value="Abhydrolase_3"/>
    <property type="match status" value="1"/>
</dbReference>
<proteinExistence type="predicted"/>
<evidence type="ECO:0000256" key="1">
    <source>
        <dbReference type="ARBA" id="ARBA00022801"/>
    </source>
</evidence>
<dbReference type="PANTHER" id="PTHR48081">
    <property type="entry name" value="AB HYDROLASE SUPERFAMILY PROTEIN C4A8.06C"/>
    <property type="match status" value="1"/>
</dbReference>
<accession>A0AAD4Q2A1</accession>
<dbReference type="InterPro" id="IPR029058">
    <property type="entry name" value="AB_hydrolase_fold"/>
</dbReference>
<name>A0AAD4Q2A1_9EURO</name>
<dbReference type="GO" id="GO:0016787">
    <property type="term" value="F:hydrolase activity"/>
    <property type="evidence" value="ECO:0007669"/>
    <property type="project" value="UniProtKB-KW"/>
</dbReference>
<feature type="domain" description="Alpha/beta hydrolase fold-3" evidence="2">
    <location>
        <begin position="96"/>
        <end position="316"/>
    </location>
</feature>
<keyword evidence="1 3" id="KW-0378">Hydrolase</keyword>
<sequence length="359" mass="39651">MDFSQYGVPSKEWLNFVTRNPTAAQDGFSNNDTLEANQLRETVNAARESASKKLMSQSGLVDKVNILTLSIQSRGGHSIPLRRYSPRDRRELMQGLVYFHGGGFLFGSEGTDDYLCATMSETLGVVVLSVIYRHTPDSSHPAQHEDARDALEYIKANASTLGIDVAAGVGVLGISAGGGLAATAILRDLESSEEKGDRHFIKGVVLAIPWLIHVENYPFELFIEPQKSAHIQCRDAPVIPWARLKMFSDLLDADSSDPLLNVALTPNESLREFPRTAILVAGMDPLRDDGLLFATKLKAKGVPTSVSVFPGLPHGFRRWADLPATKVFDSRILESIRWALGLESCLVDNFEDWYEYKEE</sequence>
<dbReference type="InterPro" id="IPR013094">
    <property type="entry name" value="AB_hydrolase_3"/>
</dbReference>
<evidence type="ECO:0000259" key="2">
    <source>
        <dbReference type="Pfam" id="PF07859"/>
    </source>
</evidence>
<dbReference type="EMBL" id="JAJTJA010000004">
    <property type="protein sequence ID" value="KAH8700161.1"/>
    <property type="molecule type" value="Genomic_DNA"/>
</dbReference>
<dbReference type="SUPFAM" id="SSF53474">
    <property type="entry name" value="alpha/beta-Hydrolases"/>
    <property type="match status" value="1"/>
</dbReference>
<dbReference type="Proteomes" id="UP001201262">
    <property type="component" value="Unassembled WGS sequence"/>
</dbReference>